<keyword evidence="3" id="KW-1185">Reference proteome</keyword>
<dbReference type="OrthoDB" id="10655788at2759"/>
<dbReference type="RefSeq" id="XP_001579357.1">
    <property type="nucleotide sequence ID" value="XM_001579307.1"/>
</dbReference>
<evidence type="ECO:0000256" key="1">
    <source>
        <dbReference type="SAM" id="MobiDB-lite"/>
    </source>
</evidence>
<dbReference type="EMBL" id="DS113219">
    <property type="protein sequence ID" value="EAY18371.1"/>
    <property type="molecule type" value="Genomic_DNA"/>
</dbReference>
<gene>
    <name evidence="2" type="ORF">TVAG_045730</name>
</gene>
<dbReference type="KEGG" id="tva:5463876"/>
<dbReference type="VEuPathDB" id="TrichDB:TVAGG3_0604720"/>
<reference evidence="2" key="2">
    <citation type="journal article" date="2007" name="Science">
        <title>Draft genome sequence of the sexually transmitted pathogen Trichomonas vaginalis.</title>
        <authorList>
            <person name="Carlton J.M."/>
            <person name="Hirt R.P."/>
            <person name="Silva J.C."/>
            <person name="Delcher A.L."/>
            <person name="Schatz M."/>
            <person name="Zhao Q."/>
            <person name="Wortman J.R."/>
            <person name="Bidwell S.L."/>
            <person name="Alsmark U.C.M."/>
            <person name="Besteiro S."/>
            <person name="Sicheritz-Ponten T."/>
            <person name="Noel C.J."/>
            <person name="Dacks J.B."/>
            <person name="Foster P.G."/>
            <person name="Simillion C."/>
            <person name="Van de Peer Y."/>
            <person name="Miranda-Saavedra D."/>
            <person name="Barton G.J."/>
            <person name="Westrop G.D."/>
            <person name="Mueller S."/>
            <person name="Dessi D."/>
            <person name="Fiori P.L."/>
            <person name="Ren Q."/>
            <person name="Paulsen I."/>
            <person name="Zhang H."/>
            <person name="Bastida-Corcuera F.D."/>
            <person name="Simoes-Barbosa A."/>
            <person name="Brown M.T."/>
            <person name="Hayes R.D."/>
            <person name="Mukherjee M."/>
            <person name="Okumura C.Y."/>
            <person name="Schneider R."/>
            <person name="Smith A.J."/>
            <person name="Vanacova S."/>
            <person name="Villalvazo M."/>
            <person name="Haas B.J."/>
            <person name="Pertea M."/>
            <person name="Feldblyum T.V."/>
            <person name="Utterback T.R."/>
            <person name="Shu C.L."/>
            <person name="Osoegawa K."/>
            <person name="de Jong P.J."/>
            <person name="Hrdy I."/>
            <person name="Horvathova L."/>
            <person name="Zubacova Z."/>
            <person name="Dolezal P."/>
            <person name="Malik S.B."/>
            <person name="Logsdon J.M. Jr."/>
            <person name="Henze K."/>
            <person name="Gupta A."/>
            <person name="Wang C.C."/>
            <person name="Dunne R.L."/>
            <person name="Upcroft J.A."/>
            <person name="Upcroft P."/>
            <person name="White O."/>
            <person name="Salzberg S.L."/>
            <person name="Tang P."/>
            <person name="Chiu C.-H."/>
            <person name="Lee Y.-S."/>
            <person name="Embley T.M."/>
            <person name="Coombs G.H."/>
            <person name="Mottram J.C."/>
            <person name="Tachezy J."/>
            <person name="Fraser-Liggett C.M."/>
            <person name="Johnson P.J."/>
        </authorList>
    </citation>
    <scope>NUCLEOTIDE SEQUENCE [LARGE SCALE GENOMIC DNA]</scope>
    <source>
        <strain evidence="2">G3</strain>
    </source>
</reference>
<protein>
    <submittedName>
        <fullName evidence="2">Uncharacterized protein</fullName>
    </submittedName>
</protein>
<evidence type="ECO:0000313" key="2">
    <source>
        <dbReference type="EMBL" id="EAY18371.1"/>
    </source>
</evidence>
<dbReference type="VEuPathDB" id="TrichDB:TVAG_045730"/>
<accession>A2DME4</accession>
<sequence length="2009" mass="229294">MEELGKMAKHYLLLRPSEDTGEREEVIKQNFELFITSFGFKGDSYQQFIANCGLFATPNPEENYKFFEKAFPVIKASTTSRPTDSDGVVSLFASALEGIDWSDSKTKAKILFITKIVISDFAAELFRNVDELPESSINFFVDSIINSIEAADEISNFLIKMEIAKSFSAAIHFLSSRNPIYTFQLLVEYYRKCQNIEQKKIFFLLTSSLTTPEEIDATFTSIFSEFIGDFQSCDAGNQVIFKDFLLNLSLQTLVTDQVLVTNSVYKSLYNYVKNNATSSETLCALFAGLTNFFDIDSDLIPVENFYNQYISKHLNDISRVCYELTVKLRGANYEPEVMRLRFHDNFDWEPSLDDDEKFFQTIGQWIVENNSLFKPETTYVDIFLEQLAFTNLELFSQIIMPKFTDKSIFDKPFLPFFHAMDVIIPTFESHNQNYEYLLNVKRDMLTFVTKTMMELSLDPTINMFMCNVASFTATLSQSGEDKENVLPRMLKTLRQTSFPLPNTMNSHSSSNRVIKELIQQIDKSSAPLYTEDDVDTETDDKFQSVSEKIPLEEELLLSSLYIEPDSELARYLCQMVFSQSSYTLALANRVLQALVHRIPSFAEHAVRHLCNFFIDKKMSFNAIINVISTLMHVLEAANKENVAFSKDTLNSVNYIAIIGLCVPVRSLRAQIFKMCSIMSIEKKTLFYFQEFINTYGDRISQRAITAAIKTVSNKSETELNGLPHVKFIDVANSNYSLLYVYYIASLGYYLAQESGQIHPDFTSSLLVMYKILTSILMQVNTKKNDVTYLANCTAMLVSIHDITGNLPSPMIYFDNHRIQSICHSMVEIIVQNKNPSLLNAVFSSLSCSLLAPVTPLLGQPIWELQHSLIMCLSDAFQRQNLNVLNDDGSVKVTIYTALHSALITIIRRGIISSTCNAKLKMELKTNDLVFLNNFGNALKYVFDKIFDYHKQKIKMGLLESPTFLKSACGHLFDGAKWFTFFFNISAIAMPSLISAFSSWLRISKIPVNLYNAFIKKLSDFSKHDITIASYFFAHDPSKLIKMCMHDARFSFPIFAGMALQLEVPNDLISNLDQLNKSILESTGKPETELIKLYYSNIGRLFALCFAYLTSQMTCERQSALNFIERLALVSAFIRKEAQSCVIVLKAIKDIRKRMMTSFSIFIQNDIYQLSQLIATHFEFCNEQFIKESISIVLKPKDSSSIHSRNSLDRDSASRSSERKSSTSRRISKTSSMQRGISIFGTNMDEALKKLTSAGHQQLDYIDFNHEEVIISFIPRWLTSFHYNLETEGICLKCEPEFRAITKHRFIEELLIMCNRFGLIPAIAIIINGIIDRNINFFIYTLCNLQQTNSQYKSSAMIFLIYIYNIKPDLFIENIMKYLMSSAWFFYKIQIQGKLNSENFLNENPEEEVKNSEADYASIITFILELIIECYSEDSEPLEKVKPHLIAFCDIILSTYSAEGDDNSMIDENLAKLMDKIIFKMLDIYAEKAKTLQVIGPYIKRCPREFILEWGLCCGWLPAATRALQLFNYLHFQIESSEIPLLLRAIQCVSNILNERTDPSKISQFNKHWESQITMSKRQIDVKPAINYIVACLECLFGFVTNTRCYPTEIFSTAVALMKCCTPDQAAIYALSVRIVGVYIRQLKDPQVLKDAVGDGILPLFFLCSEASTVLLDEISTVIKTLIKANYFDILLKHEMSPIISMFVLIPSLWGAASDSVLISILSEVFQQRFGGDGKYIVQGVLSGRSRNLNNIKHFCQKYCPQMPKDFILQILHLYVQFARHGSHEQQEAVIVVTNEIKNFASMSEAQKDVAAIAEIAVKNQSSQNAEGVLAFIRELVKLNFQVQAGPPQIASKMVSQFPVVDVFSNDDILNWKPLAEDSFLDTVNVPPLFVYDERLVGAVFLEKEFNVVKQVKEIHFTQLSDKYKTALTQNPNTKEMGEIVIDDIIPFIKEMKKFESLTNIKVVKDASYWFKEQPLDTSVKANVFFPGHPDLQEICKFEMQGLEIPFKLH</sequence>
<organism evidence="2 3">
    <name type="scientific">Trichomonas vaginalis (strain ATCC PRA-98 / G3)</name>
    <dbReference type="NCBI Taxonomy" id="412133"/>
    <lineage>
        <taxon>Eukaryota</taxon>
        <taxon>Metamonada</taxon>
        <taxon>Parabasalia</taxon>
        <taxon>Trichomonadida</taxon>
        <taxon>Trichomonadidae</taxon>
        <taxon>Trichomonas</taxon>
    </lineage>
</organism>
<reference evidence="2" key="1">
    <citation type="submission" date="2006-10" db="EMBL/GenBank/DDBJ databases">
        <authorList>
            <person name="Amadeo P."/>
            <person name="Zhao Q."/>
            <person name="Wortman J."/>
            <person name="Fraser-Liggett C."/>
            <person name="Carlton J."/>
        </authorList>
    </citation>
    <scope>NUCLEOTIDE SEQUENCE</scope>
    <source>
        <strain evidence="2">G3</strain>
    </source>
</reference>
<evidence type="ECO:0000313" key="3">
    <source>
        <dbReference type="Proteomes" id="UP000001542"/>
    </source>
</evidence>
<dbReference type="InParanoid" id="A2DME4"/>
<proteinExistence type="predicted"/>
<dbReference type="Proteomes" id="UP000001542">
    <property type="component" value="Unassembled WGS sequence"/>
</dbReference>
<name>A2DME4_TRIV3</name>
<feature type="compositionally biased region" description="Basic and acidic residues" evidence="1">
    <location>
        <begin position="1199"/>
        <end position="1220"/>
    </location>
</feature>
<feature type="region of interest" description="Disordered" evidence="1">
    <location>
        <begin position="1199"/>
        <end position="1232"/>
    </location>
</feature>